<dbReference type="RefSeq" id="WP_404539846.1">
    <property type="nucleotide sequence ID" value="NZ_JADIKL010000005.1"/>
</dbReference>
<feature type="transmembrane region" description="Helical" evidence="1">
    <location>
        <begin position="114"/>
        <end position="134"/>
    </location>
</feature>
<organism evidence="2 3">
    <name type="scientific">Dyella agri</name>
    <dbReference type="NCBI Taxonomy" id="1926869"/>
    <lineage>
        <taxon>Bacteria</taxon>
        <taxon>Pseudomonadati</taxon>
        <taxon>Pseudomonadota</taxon>
        <taxon>Gammaproteobacteria</taxon>
        <taxon>Lysobacterales</taxon>
        <taxon>Rhodanobacteraceae</taxon>
        <taxon>Dyella</taxon>
    </lineage>
</organism>
<sequence length="252" mass="27193">MNQQGVAVSAVILGVVVGVGLSLAEHAHLALLGLVLAGWGVFSLIQINKKERKVYQNSSYTAQEESDGQIRFDVHASHRRSFTTPAAIFLGLLMAGLVGVVTGVIVGFNGSPLLLLLSPMAGIAAALTVLHRNADRRESASDRRIYASTHTIHYPDPAKDFALTMVQVSTIDRLRIQQSIANTTLMQVASTSLDAAVQSWGERARAKWTNWFADHSYTLEIHAQGKRHVVAGGMDEVTANGLMEALSRKLAI</sequence>
<feature type="transmembrane region" description="Helical" evidence="1">
    <location>
        <begin position="5"/>
        <end position="23"/>
    </location>
</feature>
<dbReference type="EMBL" id="JADIKL010000005">
    <property type="protein sequence ID" value="MFK2931451.1"/>
    <property type="molecule type" value="Genomic_DNA"/>
</dbReference>
<keyword evidence="1" id="KW-1133">Transmembrane helix</keyword>
<protein>
    <submittedName>
        <fullName evidence="2">Uncharacterized protein</fullName>
    </submittedName>
</protein>
<feature type="transmembrane region" description="Helical" evidence="1">
    <location>
        <begin position="29"/>
        <end position="47"/>
    </location>
</feature>
<evidence type="ECO:0000313" key="2">
    <source>
        <dbReference type="EMBL" id="MFK2931451.1"/>
    </source>
</evidence>
<keyword evidence="1" id="KW-0472">Membrane</keyword>
<evidence type="ECO:0000256" key="1">
    <source>
        <dbReference type="SAM" id="Phobius"/>
    </source>
</evidence>
<keyword evidence="3" id="KW-1185">Reference proteome</keyword>
<dbReference type="Proteomes" id="UP001620397">
    <property type="component" value="Unassembled WGS sequence"/>
</dbReference>
<reference evidence="2 3" key="1">
    <citation type="submission" date="2020-10" db="EMBL/GenBank/DDBJ databases">
        <title>Phylogeny of dyella-like bacteria.</title>
        <authorList>
            <person name="Fu J."/>
        </authorList>
    </citation>
    <scope>NUCLEOTIDE SEQUENCE [LARGE SCALE GENOMIC DNA]</scope>
    <source>
        <strain evidence="2 3">DKC-1</strain>
    </source>
</reference>
<accession>A0ABW8KH49</accession>
<name>A0ABW8KH49_9GAMM</name>
<proteinExistence type="predicted"/>
<keyword evidence="1" id="KW-0812">Transmembrane</keyword>
<comment type="caution">
    <text evidence="2">The sequence shown here is derived from an EMBL/GenBank/DDBJ whole genome shotgun (WGS) entry which is preliminary data.</text>
</comment>
<gene>
    <name evidence="2" type="ORF">ISP14_11700</name>
</gene>
<feature type="transmembrane region" description="Helical" evidence="1">
    <location>
        <begin position="87"/>
        <end position="108"/>
    </location>
</feature>
<evidence type="ECO:0000313" key="3">
    <source>
        <dbReference type="Proteomes" id="UP001620397"/>
    </source>
</evidence>